<feature type="region of interest" description="Disordered" evidence="1">
    <location>
        <begin position="176"/>
        <end position="209"/>
    </location>
</feature>
<accession>A0A916STD5</accession>
<organism evidence="2 3">
    <name type="scientific">Sphingomonas metalli</name>
    <dbReference type="NCBI Taxonomy" id="1779358"/>
    <lineage>
        <taxon>Bacteria</taxon>
        <taxon>Pseudomonadati</taxon>
        <taxon>Pseudomonadota</taxon>
        <taxon>Alphaproteobacteria</taxon>
        <taxon>Sphingomonadales</taxon>
        <taxon>Sphingomonadaceae</taxon>
        <taxon>Sphingomonas</taxon>
    </lineage>
</organism>
<protein>
    <submittedName>
        <fullName evidence="2">Uncharacterized protein</fullName>
    </submittedName>
</protein>
<dbReference type="Gene3D" id="2.60.120.430">
    <property type="entry name" value="Galactose-binding lectin"/>
    <property type="match status" value="2"/>
</dbReference>
<evidence type="ECO:0000256" key="1">
    <source>
        <dbReference type="SAM" id="MobiDB-lite"/>
    </source>
</evidence>
<dbReference type="AlphaFoldDB" id="A0A916STD5"/>
<dbReference type="EMBL" id="BMIH01000001">
    <property type="protein sequence ID" value="GGB15536.1"/>
    <property type="molecule type" value="Genomic_DNA"/>
</dbReference>
<dbReference type="Proteomes" id="UP000623067">
    <property type="component" value="Unassembled WGS sequence"/>
</dbReference>
<keyword evidence="3" id="KW-1185">Reference proteome</keyword>
<proteinExistence type="predicted"/>
<reference evidence="2" key="1">
    <citation type="journal article" date="2014" name="Int. J. Syst. Evol. Microbiol.">
        <title>Complete genome sequence of Corynebacterium casei LMG S-19264T (=DSM 44701T), isolated from a smear-ripened cheese.</title>
        <authorList>
            <consortium name="US DOE Joint Genome Institute (JGI-PGF)"/>
            <person name="Walter F."/>
            <person name="Albersmeier A."/>
            <person name="Kalinowski J."/>
            <person name="Ruckert C."/>
        </authorList>
    </citation>
    <scope>NUCLEOTIDE SEQUENCE</scope>
    <source>
        <strain evidence="2">CGMCC 1.15330</strain>
    </source>
</reference>
<evidence type="ECO:0000313" key="2">
    <source>
        <dbReference type="EMBL" id="GGB15536.1"/>
    </source>
</evidence>
<comment type="caution">
    <text evidence="2">The sequence shown here is derived from an EMBL/GenBank/DDBJ whole genome shotgun (WGS) entry which is preliminary data.</text>
</comment>
<name>A0A916STD5_9SPHN</name>
<reference evidence="2" key="2">
    <citation type="submission" date="2020-09" db="EMBL/GenBank/DDBJ databases">
        <authorList>
            <person name="Sun Q."/>
            <person name="Zhou Y."/>
        </authorList>
    </citation>
    <scope>NUCLEOTIDE SEQUENCE</scope>
    <source>
        <strain evidence="2">CGMCC 1.15330</strain>
    </source>
</reference>
<gene>
    <name evidence="2" type="ORF">GCM10011380_01210</name>
</gene>
<sequence length="368" mass="37939">MVALASLAAGGAALAKDLTVKVDAKAVPWDVRANPRMRVGASDGRPPVVVMDAALKQGVNVTFRAKGSMSAGRGYRMQGPDGDQEITYDREREYILPSHYMRSAMGRTYLMQLVGAFLSGDGKIVSEPFPIGSGTTVSVPAGASAISLGINDSTYFDNSGVVTVDIHIPEATVTVEDAGGSPEAPSAKPNAAAAAASGTASPAAEPAAEAKTKRVVVSVDAASAPWDVKTNAELVPLAAPGSKPPVVVPIEVPAGKIRILAEGTTDTVETKAIGPVGNEKKAVNDSAAPGNQRYPSFYIPKLMYPAYKHALLGIFIDEKGMIVSRPFPIGNGVRISIPATAAGLALGFNDADFTGNSGSLKVLVETPE</sequence>
<evidence type="ECO:0000313" key="3">
    <source>
        <dbReference type="Proteomes" id="UP000623067"/>
    </source>
</evidence>
<feature type="compositionally biased region" description="Low complexity" evidence="1">
    <location>
        <begin position="181"/>
        <end position="209"/>
    </location>
</feature>